<gene>
    <name evidence="2" type="ORF">PIB30_080845</name>
</gene>
<feature type="region of interest" description="Disordered" evidence="1">
    <location>
        <begin position="100"/>
        <end position="125"/>
    </location>
</feature>
<name>A0ABU6QRP1_9FABA</name>
<feature type="non-terminal residue" evidence="2">
    <location>
        <position position="1"/>
    </location>
</feature>
<proteinExistence type="predicted"/>
<protein>
    <submittedName>
        <fullName evidence="2">Uncharacterized protein</fullName>
    </submittedName>
</protein>
<comment type="caution">
    <text evidence="2">The sequence shown here is derived from an EMBL/GenBank/DDBJ whole genome shotgun (WGS) entry which is preliminary data.</text>
</comment>
<dbReference type="Proteomes" id="UP001341840">
    <property type="component" value="Unassembled WGS sequence"/>
</dbReference>
<evidence type="ECO:0000313" key="2">
    <source>
        <dbReference type="EMBL" id="MED6114502.1"/>
    </source>
</evidence>
<evidence type="ECO:0000313" key="3">
    <source>
        <dbReference type="Proteomes" id="UP001341840"/>
    </source>
</evidence>
<keyword evidence="3" id="KW-1185">Reference proteome</keyword>
<evidence type="ECO:0000256" key="1">
    <source>
        <dbReference type="SAM" id="MobiDB-lite"/>
    </source>
</evidence>
<feature type="compositionally biased region" description="Polar residues" evidence="1">
    <location>
        <begin position="111"/>
        <end position="125"/>
    </location>
</feature>
<dbReference type="EMBL" id="JASCZI010001190">
    <property type="protein sequence ID" value="MED6114502.1"/>
    <property type="molecule type" value="Genomic_DNA"/>
</dbReference>
<accession>A0ABU6QRP1</accession>
<sequence length="316" mass="35737">DRIVCEVYSGEIIAEHSRWMQAWLSEFEHEILDPLNFCKPRTFGQSASSSCAGTRTVNLIDGTGLVPSGMERSGNEGHERGQSPKTLLILLPFEEERKGRVERELSGGSGNHYSPSTSSGHNSYTGAPIDSPFAVTRSLSPHLRFYPRFERWNRLSVQIELGIQSRLSGLYLVRKQVLRFQESTLGTSESILNWTETKSYFQTSQGIDSSPSKSTFMREVNEGICGTNFPTSDNSGLSVVKGCPRNTHVVKYRHMMIRWKPSIMMIEQALGRYVASSGKYVLGMIRDIYWIGRVGYYNRPNELISHRDRNASYAFE</sequence>
<organism evidence="2 3">
    <name type="scientific">Stylosanthes scabra</name>
    <dbReference type="NCBI Taxonomy" id="79078"/>
    <lineage>
        <taxon>Eukaryota</taxon>
        <taxon>Viridiplantae</taxon>
        <taxon>Streptophyta</taxon>
        <taxon>Embryophyta</taxon>
        <taxon>Tracheophyta</taxon>
        <taxon>Spermatophyta</taxon>
        <taxon>Magnoliopsida</taxon>
        <taxon>eudicotyledons</taxon>
        <taxon>Gunneridae</taxon>
        <taxon>Pentapetalae</taxon>
        <taxon>rosids</taxon>
        <taxon>fabids</taxon>
        <taxon>Fabales</taxon>
        <taxon>Fabaceae</taxon>
        <taxon>Papilionoideae</taxon>
        <taxon>50 kb inversion clade</taxon>
        <taxon>dalbergioids sensu lato</taxon>
        <taxon>Dalbergieae</taxon>
        <taxon>Pterocarpus clade</taxon>
        <taxon>Stylosanthes</taxon>
    </lineage>
</organism>
<reference evidence="2 3" key="1">
    <citation type="journal article" date="2023" name="Plants (Basel)">
        <title>Bridging the Gap: Combining Genomics and Transcriptomics Approaches to Understand Stylosanthes scabra, an Orphan Legume from the Brazilian Caatinga.</title>
        <authorList>
            <person name="Ferreira-Neto J.R.C."/>
            <person name="da Silva M.D."/>
            <person name="Binneck E."/>
            <person name="de Melo N.F."/>
            <person name="da Silva R.H."/>
            <person name="de Melo A.L.T.M."/>
            <person name="Pandolfi V."/>
            <person name="Bustamante F.O."/>
            <person name="Brasileiro-Vidal A.C."/>
            <person name="Benko-Iseppon A.M."/>
        </authorList>
    </citation>
    <scope>NUCLEOTIDE SEQUENCE [LARGE SCALE GENOMIC DNA]</scope>
    <source>
        <tissue evidence="2">Leaves</tissue>
    </source>
</reference>